<dbReference type="InParanoid" id="A0A263D6B0"/>
<dbReference type="InterPro" id="IPR025475">
    <property type="entry name" value="DUF4326"/>
</dbReference>
<gene>
    <name evidence="2" type="ORF">CFN78_06855</name>
</gene>
<dbReference type="RefSeq" id="WP_094861757.1">
    <property type="nucleotide sequence ID" value="NZ_NKYE01000003.1"/>
</dbReference>
<name>A0A263D6B0_9PSEU</name>
<proteinExistence type="predicted"/>
<sequence>MPQRIQRKRTAGWRMPEGAVYVGRPSVYGNPFRAGVDYCWPTIRCGTTPQEVVAAFRNWIGQDTLDPWVCDRGLIVAHVKLKAALDRGDLRGRDLCCWCPLDQPCHADVLLRIANEGDQS</sequence>
<accession>A0A263D6B0</accession>
<dbReference type="AlphaFoldDB" id="A0A263D6B0"/>
<dbReference type="Proteomes" id="UP000242444">
    <property type="component" value="Unassembled WGS sequence"/>
</dbReference>
<dbReference type="EMBL" id="NKYE01000003">
    <property type="protein sequence ID" value="OZM74000.1"/>
    <property type="molecule type" value="Genomic_DNA"/>
</dbReference>
<evidence type="ECO:0000259" key="1">
    <source>
        <dbReference type="Pfam" id="PF14216"/>
    </source>
</evidence>
<evidence type="ECO:0000313" key="3">
    <source>
        <dbReference type="Proteomes" id="UP000242444"/>
    </source>
</evidence>
<reference evidence="2 3" key="1">
    <citation type="submission" date="2017-07" db="EMBL/GenBank/DDBJ databases">
        <title>Amycolatopsis antarcticus sp. nov., isolated from the surface of an Antarcticus brown macroalga.</title>
        <authorList>
            <person name="Wang J."/>
            <person name="Leiva S."/>
            <person name="Huang J."/>
            <person name="Huang Y."/>
        </authorList>
    </citation>
    <scope>NUCLEOTIDE SEQUENCE [LARGE SCALE GENOMIC DNA]</scope>
    <source>
        <strain evidence="2 3">AU-G6</strain>
    </source>
</reference>
<dbReference type="Pfam" id="PF14216">
    <property type="entry name" value="DUF4326"/>
    <property type="match status" value="1"/>
</dbReference>
<organism evidence="2 3">
    <name type="scientific">Amycolatopsis antarctica</name>
    <dbReference type="NCBI Taxonomy" id="1854586"/>
    <lineage>
        <taxon>Bacteria</taxon>
        <taxon>Bacillati</taxon>
        <taxon>Actinomycetota</taxon>
        <taxon>Actinomycetes</taxon>
        <taxon>Pseudonocardiales</taxon>
        <taxon>Pseudonocardiaceae</taxon>
        <taxon>Amycolatopsis</taxon>
    </lineage>
</organism>
<dbReference type="OrthoDB" id="3483205at2"/>
<feature type="domain" description="DUF4326" evidence="1">
    <location>
        <begin position="8"/>
        <end position="111"/>
    </location>
</feature>
<protein>
    <recommendedName>
        <fullName evidence="1">DUF4326 domain-containing protein</fullName>
    </recommendedName>
</protein>
<evidence type="ECO:0000313" key="2">
    <source>
        <dbReference type="EMBL" id="OZM74000.1"/>
    </source>
</evidence>
<keyword evidence="3" id="KW-1185">Reference proteome</keyword>
<comment type="caution">
    <text evidence="2">The sequence shown here is derived from an EMBL/GenBank/DDBJ whole genome shotgun (WGS) entry which is preliminary data.</text>
</comment>